<accession>A0A176RYM1</accession>
<dbReference type="PATRIC" id="fig|1003181.4.peg.4573"/>
<organism evidence="1 2">
    <name type="scientific">Candidatus Thiomargarita nelsonii</name>
    <dbReference type="NCBI Taxonomy" id="1003181"/>
    <lineage>
        <taxon>Bacteria</taxon>
        <taxon>Pseudomonadati</taxon>
        <taxon>Pseudomonadota</taxon>
        <taxon>Gammaproteobacteria</taxon>
        <taxon>Thiotrichales</taxon>
        <taxon>Thiotrichaceae</taxon>
        <taxon>Thiomargarita</taxon>
    </lineage>
</organism>
<evidence type="ECO:0000313" key="2">
    <source>
        <dbReference type="Proteomes" id="UP000076962"/>
    </source>
</evidence>
<proteinExistence type="predicted"/>
<keyword evidence="2" id="KW-1185">Reference proteome</keyword>
<dbReference type="EMBL" id="LUTY01002057">
    <property type="protein sequence ID" value="OAD20855.1"/>
    <property type="molecule type" value="Genomic_DNA"/>
</dbReference>
<protein>
    <submittedName>
        <fullName evidence="1">Uncharacterized protein</fullName>
    </submittedName>
</protein>
<sequence>MPDQHPAFTIGGLTPFTTLDFPGQLAAVIFCQGCAW</sequence>
<dbReference type="AlphaFoldDB" id="A0A176RYM1"/>
<evidence type="ECO:0000313" key="1">
    <source>
        <dbReference type="EMBL" id="OAD20855.1"/>
    </source>
</evidence>
<reference evidence="1 2" key="1">
    <citation type="submission" date="2016-05" db="EMBL/GenBank/DDBJ databases">
        <title>Single-cell genome of chain-forming Candidatus Thiomargarita nelsonii and comparison to other large sulfur-oxidizing bacteria.</title>
        <authorList>
            <person name="Winkel M."/>
            <person name="Salman V."/>
            <person name="Woyke T."/>
            <person name="Schulz-Vogt H."/>
            <person name="Richter M."/>
            <person name="Flood B."/>
            <person name="Bailey J."/>
            <person name="Amann R."/>
            <person name="Mussmann M."/>
        </authorList>
    </citation>
    <scope>NUCLEOTIDE SEQUENCE [LARGE SCALE GENOMIC DNA]</scope>
    <source>
        <strain evidence="1 2">THI036</strain>
    </source>
</reference>
<dbReference type="Proteomes" id="UP000076962">
    <property type="component" value="Unassembled WGS sequence"/>
</dbReference>
<feature type="non-terminal residue" evidence="1">
    <location>
        <position position="36"/>
    </location>
</feature>
<name>A0A176RYM1_9GAMM</name>
<comment type="caution">
    <text evidence="1">The sequence shown here is derived from an EMBL/GenBank/DDBJ whole genome shotgun (WGS) entry which is preliminary data.</text>
</comment>
<gene>
    <name evidence="1" type="ORF">THIOM_003416</name>
</gene>